<dbReference type="AlphaFoldDB" id="A0A916BAB4"/>
<gene>
    <name evidence="1" type="ORF">NTGZN8_100003</name>
</gene>
<name>A0A916BAB4_9PROT</name>
<sequence>MAGYQYPFGPLDEYVDMVEINFDKYFGLDYGESEFANVDRILMVLSNS</sequence>
<evidence type="ECO:0000313" key="1">
    <source>
        <dbReference type="EMBL" id="CAE6687140.1"/>
    </source>
</evidence>
<proteinExistence type="predicted"/>
<keyword evidence="2" id="KW-1185">Reference proteome</keyword>
<dbReference type="EMBL" id="CAJNBL010000002">
    <property type="protein sequence ID" value="CAE6687140.1"/>
    <property type="molecule type" value="Genomic_DNA"/>
</dbReference>
<comment type="caution">
    <text evidence="1">The sequence shown here is derived from an EMBL/GenBank/DDBJ whole genome shotgun (WGS) entry which is preliminary data.</text>
</comment>
<dbReference type="Proteomes" id="UP000675882">
    <property type="component" value="Unassembled WGS sequence"/>
</dbReference>
<protein>
    <submittedName>
        <fullName evidence="1">Uncharacterized protein</fullName>
    </submittedName>
</protein>
<evidence type="ECO:0000313" key="2">
    <source>
        <dbReference type="Proteomes" id="UP000675882"/>
    </source>
</evidence>
<organism evidence="1 2">
    <name type="scientific">Candidatus Nitrotoga fabula</name>
    <dbReference type="NCBI Taxonomy" id="2182327"/>
    <lineage>
        <taxon>Bacteria</taxon>
        <taxon>Pseudomonadati</taxon>
        <taxon>Pseudomonadota</taxon>
        <taxon>Betaproteobacteria</taxon>
        <taxon>Nitrosomonadales</taxon>
        <taxon>Gallionellaceae</taxon>
        <taxon>Candidatus Nitrotoga</taxon>
    </lineage>
</organism>
<reference evidence="1" key="1">
    <citation type="submission" date="2021-02" db="EMBL/GenBank/DDBJ databases">
        <authorList>
            <person name="Han P."/>
        </authorList>
    </citation>
    <scope>NUCLEOTIDE SEQUENCE</scope>
    <source>
        <strain evidence="1">Candidatus Nitrotoga sp. ZN8</strain>
    </source>
</reference>
<accession>A0A916BAB4</accession>